<dbReference type="RefSeq" id="WP_089383317.1">
    <property type="nucleotide sequence ID" value="NZ_FZNQ01000001.1"/>
</dbReference>
<accession>A0A238UVT0</accession>
<proteinExistence type="predicted"/>
<dbReference type="InterPro" id="IPR045864">
    <property type="entry name" value="aa-tRNA-synth_II/BPL/LPL"/>
</dbReference>
<dbReference type="Pfam" id="PF21948">
    <property type="entry name" value="LplA-B_cat"/>
    <property type="match status" value="1"/>
</dbReference>
<dbReference type="OrthoDB" id="192160at2157"/>
<protein>
    <recommendedName>
        <fullName evidence="1">BPL/LPL catalytic domain-containing protein</fullName>
    </recommendedName>
</protein>
<dbReference type="AlphaFoldDB" id="A0A238UVT0"/>
<dbReference type="PANTHER" id="PTHR43679:SF2">
    <property type="entry name" value="OCTANOYL-[GCVH]:PROTEIN N-OCTANOYLTRANSFERASE"/>
    <property type="match status" value="1"/>
</dbReference>
<dbReference type="InterPro" id="IPR004143">
    <property type="entry name" value="BPL_LPL_catalytic"/>
</dbReference>
<keyword evidence="3" id="KW-1185">Reference proteome</keyword>
<name>A0A238UVT0_HALVU</name>
<dbReference type="InterPro" id="IPR050664">
    <property type="entry name" value="Octanoyltrans_LipM/LipL"/>
</dbReference>
<organism evidence="2 3">
    <name type="scientific">Halorubrum vacuolatum</name>
    <name type="common">Natronobacterium vacuolatum</name>
    <dbReference type="NCBI Taxonomy" id="63740"/>
    <lineage>
        <taxon>Archaea</taxon>
        <taxon>Methanobacteriati</taxon>
        <taxon>Methanobacteriota</taxon>
        <taxon>Stenosarchaea group</taxon>
        <taxon>Halobacteria</taxon>
        <taxon>Halobacteriales</taxon>
        <taxon>Haloferacaceae</taxon>
        <taxon>Halorubrum</taxon>
    </lineage>
</organism>
<dbReference type="EMBL" id="FZNQ01000001">
    <property type="protein sequence ID" value="SNR25329.1"/>
    <property type="molecule type" value="Genomic_DNA"/>
</dbReference>
<reference evidence="2 3" key="1">
    <citation type="submission" date="2017-06" db="EMBL/GenBank/DDBJ databases">
        <authorList>
            <person name="Kim H.J."/>
            <person name="Triplett B.A."/>
        </authorList>
    </citation>
    <scope>NUCLEOTIDE SEQUENCE [LARGE SCALE GENOMIC DNA]</scope>
    <source>
        <strain evidence="2 3">DSM 8800</strain>
    </source>
</reference>
<feature type="domain" description="BPL/LPL catalytic" evidence="1">
    <location>
        <begin position="27"/>
        <end position="210"/>
    </location>
</feature>
<evidence type="ECO:0000313" key="2">
    <source>
        <dbReference type="EMBL" id="SNR25329.1"/>
    </source>
</evidence>
<dbReference type="PANTHER" id="PTHR43679">
    <property type="entry name" value="OCTANOYLTRANSFERASE LIPM-RELATED"/>
    <property type="match status" value="1"/>
</dbReference>
<dbReference type="PROSITE" id="PS51733">
    <property type="entry name" value="BPL_LPL_CATALYTIC"/>
    <property type="match status" value="1"/>
</dbReference>
<dbReference type="Proteomes" id="UP000198397">
    <property type="component" value="Unassembled WGS sequence"/>
</dbReference>
<gene>
    <name evidence="2" type="ORF">SAMN06264855_101353</name>
</gene>
<evidence type="ECO:0000313" key="3">
    <source>
        <dbReference type="Proteomes" id="UP000198397"/>
    </source>
</evidence>
<sequence>MEILRGRGESPTADREVTAALLDRAADAGITTIRVWRPHRHLAFGRRDAAAAAYDHARRIARDHGYPPIERQVGGRAVAYTGSMLAFGVALPTENGRRGIDERYTTATRILRRALRETGACVEAGEPDASFCPGAHSLRVPAGGKVAGIAQRVRRDAVLVAGCVIVTEADAAAVGAVLDPVYRALDVAFDPDAVGSVEAAGGPVAIGPVAREIEDRFINSDWGNGTRRVRSVE</sequence>
<dbReference type="SUPFAM" id="SSF55681">
    <property type="entry name" value="Class II aaRS and biotin synthetases"/>
    <property type="match status" value="1"/>
</dbReference>
<evidence type="ECO:0000259" key="1">
    <source>
        <dbReference type="PROSITE" id="PS51733"/>
    </source>
</evidence>
<dbReference type="Gene3D" id="3.30.930.10">
    <property type="entry name" value="Bira Bifunctional Protein, Domain 2"/>
    <property type="match status" value="1"/>
</dbReference>